<comment type="caution">
    <text evidence="1">The sequence shown here is derived from an EMBL/GenBank/DDBJ whole genome shotgun (WGS) entry which is preliminary data.</text>
</comment>
<protein>
    <submittedName>
        <fullName evidence="1">Eukaryotic translation initiation factor 5</fullName>
    </submittedName>
</protein>
<accession>A0ACC0H2C6</accession>
<evidence type="ECO:0000313" key="2">
    <source>
        <dbReference type="Proteomes" id="UP001060215"/>
    </source>
</evidence>
<proteinExistence type="predicted"/>
<keyword evidence="1" id="KW-0396">Initiation factor</keyword>
<dbReference type="EMBL" id="CM045764">
    <property type="protein sequence ID" value="KAI8007119.1"/>
    <property type="molecule type" value="Genomic_DNA"/>
</dbReference>
<name>A0ACC0H2C6_9ERIC</name>
<evidence type="ECO:0000313" key="1">
    <source>
        <dbReference type="EMBL" id="KAI8007119.1"/>
    </source>
</evidence>
<reference evidence="1 2" key="1">
    <citation type="journal article" date="2022" name="Plant J.">
        <title>Chromosome-level genome of Camellia lanceoleosa provides a valuable resource for understanding genome evolution and self-incompatibility.</title>
        <authorList>
            <person name="Gong W."/>
            <person name="Xiao S."/>
            <person name="Wang L."/>
            <person name="Liao Z."/>
            <person name="Chang Y."/>
            <person name="Mo W."/>
            <person name="Hu G."/>
            <person name="Li W."/>
            <person name="Zhao G."/>
            <person name="Zhu H."/>
            <person name="Hu X."/>
            <person name="Ji K."/>
            <person name="Xiang X."/>
            <person name="Song Q."/>
            <person name="Yuan D."/>
            <person name="Jin S."/>
            <person name="Zhang L."/>
        </authorList>
    </citation>
    <scope>NUCLEOTIDE SEQUENCE [LARGE SCALE GENOMIC DNA]</scope>
    <source>
        <strain evidence="1">SQ_2022a</strain>
    </source>
</reference>
<organism evidence="1 2">
    <name type="scientific">Camellia lanceoleosa</name>
    <dbReference type="NCBI Taxonomy" id="1840588"/>
    <lineage>
        <taxon>Eukaryota</taxon>
        <taxon>Viridiplantae</taxon>
        <taxon>Streptophyta</taxon>
        <taxon>Embryophyta</taxon>
        <taxon>Tracheophyta</taxon>
        <taxon>Spermatophyta</taxon>
        <taxon>Magnoliopsida</taxon>
        <taxon>eudicotyledons</taxon>
        <taxon>Gunneridae</taxon>
        <taxon>Pentapetalae</taxon>
        <taxon>asterids</taxon>
        <taxon>Ericales</taxon>
        <taxon>Theaceae</taxon>
        <taxon>Camellia</taxon>
    </lineage>
</organism>
<gene>
    <name evidence="1" type="ORF">LOK49_LG07G02680</name>
</gene>
<keyword evidence="2" id="KW-1185">Reference proteome</keyword>
<keyword evidence="1" id="KW-0648">Protein biosynthesis</keyword>
<dbReference type="Proteomes" id="UP001060215">
    <property type="component" value="Chromosome 7"/>
</dbReference>
<sequence>MLQVLMKVEQEQRVTKDAHRFAEQDAAAQRYAAQVLQMIQLRCAACGFVSNVDVRDKLTAFILKNPPGPKKGSKDKKEMQRAENEQLKEGEAADK</sequence>